<sequence>MSTEPPRTPDRSVLGDSWVVASTTSIKDHICSSTPSNDPASPTPVPRRQKQDDTAKPANNIANPKPNPDQSQNQDQTKLSESLTSSTSSWSMSGPELVMPSIYEVPISEASWVAPHMRSAEPRSPHMRKRRKITPSGQQKQQSNSAPEASDAGSSTSGHTTRKPSAFAKLSSLYHEQRTLLRTAINALLIALIMHLLILPELVYQAQDLCTLPTIQSIYPASCIPLHPRALPSNPFHSTSIPISPEETIIAAQTTLQDIFTTTLSTLTPLAYTLKDSEITLSTLQTNLHTSLPDARNALALEFQGSDAALRAAAWEFDSLRADLRSAVDSLLASPLALESGGSASIARDTRLAAQLRRRAEYLDRLRAQLRNKAESLGGRFATLDDHLEAIDGIVSREARRASRAHGDSTHVDAAGHRGEGLLHSLSSYAGFSARLFGAGLGAHSSLDANPHDPSTEPSSAVLSGADPRQPASALALLRLAATQHRAVADEVARLARALRDEQRARLGWHGLAAAKSALALDPGVNLVVLDSAASVGGVWAEERLYAELRTNNLLGSYEYGDFPMRDNIPGLVKPGEHMSGRAMHEYLKAYAAHFGILDKIKLNCKVDSVKYCEGDDGGGKEWFIKCTTTTTTTEPGHEKSNTIRTRKLILATGLTSQPRIPTFSGQQSFGAPLFHAKQFALYQDTLFAKPSNDNANTGDQHEGARDDHTPITVLGGSKSAWDTVYACASKGHRVNWVIRASGTGPAWVSPAAVFSPFNLLLESLPLVRALGWFSPCIWVSHPIRNFLHGTWLGCIIVRLFWACLEWDMVRVNRYSDHEETAKLRPWFKPIWMGTAVSIINFPGDFFRLIRQGLVKVHIADVERLEPYQVVLSNGGDRLDTRALILCTGWEVSPGIRFLPDGTEQEMGFPWAADPIDQELIRQARKDIYTRLPMLHTGPANRTYHTKDAEGQNETVLHPFRLARFIVPPGLWDDHSIAFLGTVTTFNTSFIAEVQALWALVYLNHGSELHHHHHQDKESILSETALHTEFCALRSPAGHGVRTADFVFEAMPYLDLLLGDLGLRTARKGSWWEGLFVPHRPRDYAGLVEEWKARRSSSQEGRKIKDT</sequence>
<dbReference type="GO" id="GO:0004499">
    <property type="term" value="F:N,N-dimethylaniline monooxygenase activity"/>
    <property type="evidence" value="ECO:0007669"/>
    <property type="project" value="InterPro"/>
</dbReference>
<feature type="region of interest" description="Disordered" evidence="5">
    <location>
        <begin position="1"/>
        <end position="20"/>
    </location>
</feature>
<comment type="similarity">
    <text evidence="1">Belongs to the FMO family.</text>
</comment>
<evidence type="ECO:0000256" key="1">
    <source>
        <dbReference type="ARBA" id="ARBA00009183"/>
    </source>
</evidence>
<dbReference type="InterPro" id="IPR020946">
    <property type="entry name" value="Flavin_mOase-like"/>
</dbReference>
<gene>
    <name evidence="6" type="ORF">PEBR_37147</name>
</gene>
<reference evidence="7" key="1">
    <citation type="submission" date="2015-09" db="EMBL/GenBank/DDBJ databases">
        <authorList>
            <person name="Fill T.P."/>
            <person name="Baretta J.F."/>
            <person name="de Almeida L.G."/>
            <person name="Rocha M."/>
            <person name="de Souza D.H."/>
            <person name="Malavazi I."/>
            <person name="Cerdeira L.T."/>
            <person name="Hong H."/>
            <person name="Samborskyy M."/>
            <person name="de Vasconcelos A.T."/>
            <person name="Leadlay P."/>
            <person name="Rodrigues-Filho E."/>
        </authorList>
    </citation>
    <scope>NUCLEOTIDE SEQUENCE [LARGE SCALE GENOMIC DNA]</scope>
    <source>
        <strain evidence="7">LaBioMMi 136</strain>
    </source>
</reference>
<protein>
    <submittedName>
        <fullName evidence="6">Uncharacterized protein</fullName>
    </submittedName>
</protein>
<keyword evidence="4" id="KW-0560">Oxidoreductase</keyword>
<proteinExistence type="inferred from homology"/>
<feature type="region of interest" description="Disordered" evidence="5">
    <location>
        <begin position="27"/>
        <end position="94"/>
    </location>
</feature>
<dbReference type="GO" id="GO:0050660">
    <property type="term" value="F:flavin adenine dinucleotide binding"/>
    <property type="evidence" value="ECO:0007669"/>
    <property type="project" value="InterPro"/>
</dbReference>
<evidence type="ECO:0000256" key="4">
    <source>
        <dbReference type="ARBA" id="ARBA00023002"/>
    </source>
</evidence>
<evidence type="ECO:0000256" key="2">
    <source>
        <dbReference type="ARBA" id="ARBA00022630"/>
    </source>
</evidence>
<feature type="region of interest" description="Disordered" evidence="5">
    <location>
        <begin position="116"/>
        <end position="162"/>
    </location>
</feature>
<feature type="compositionally biased region" description="Polar residues" evidence="5">
    <location>
        <begin position="135"/>
        <end position="159"/>
    </location>
</feature>
<accession>A0A1S9RBP3</accession>
<keyword evidence="3" id="KW-0274">FAD</keyword>
<dbReference type="Proteomes" id="UP000190744">
    <property type="component" value="Unassembled WGS sequence"/>
</dbReference>
<dbReference type="Gene3D" id="3.50.50.60">
    <property type="entry name" value="FAD/NAD(P)-binding domain"/>
    <property type="match status" value="1"/>
</dbReference>
<dbReference type="Pfam" id="PF00743">
    <property type="entry name" value="FMO-like"/>
    <property type="match status" value="1"/>
</dbReference>
<evidence type="ECO:0000313" key="7">
    <source>
        <dbReference type="Proteomes" id="UP000190744"/>
    </source>
</evidence>
<feature type="compositionally biased region" description="Polar residues" evidence="5">
    <location>
        <begin position="27"/>
        <end position="40"/>
    </location>
</feature>
<evidence type="ECO:0000313" key="6">
    <source>
        <dbReference type="EMBL" id="OOQ82826.1"/>
    </source>
</evidence>
<feature type="compositionally biased region" description="Low complexity" evidence="5">
    <location>
        <begin position="79"/>
        <end position="93"/>
    </location>
</feature>
<dbReference type="InterPro" id="IPR050346">
    <property type="entry name" value="FMO-like"/>
</dbReference>
<evidence type="ECO:0000256" key="5">
    <source>
        <dbReference type="SAM" id="MobiDB-lite"/>
    </source>
</evidence>
<comment type="caution">
    <text evidence="6">The sequence shown here is derived from an EMBL/GenBank/DDBJ whole genome shotgun (WGS) entry which is preliminary data.</text>
</comment>
<dbReference type="InterPro" id="IPR036188">
    <property type="entry name" value="FAD/NAD-bd_sf"/>
</dbReference>
<evidence type="ECO:0000256" key="3">
    <source>
        <dbReference type="ARBA" id="ARBA00022827"/>
    </source>
</evidence>
<dbReference type="EMBL" id="LJBN01000209">
    <property type="protein sequence ID" value="OOQ82826.1"/>
    <property type="molecule type" value="Genomic_DNA"/>
</dbReference>
<organism evidence="6 7">
    <name type="scientific">Penicillium brasilianum</name>
    <dbReference type="NCBI Taxonomy" id="104259"/>
    <lineage>
        <taxon>Eukaryota</taxon>
        <taxon>Fungi</taxon>
        <taxon>Dikarya</taxon>
        <taxon>Ascomycota</taxon>
        <taxon>Pezizomycotina</taxon>
        <taxon>Eurotiomycetes</taxon>
        <taxon>Eurotiomycetidae</taxon>
        <taxon>Eurotiales</taxon>
        <taxon>Aspergillaceae</taxon>
        <taxon>Penicillium</taxon>
    </lineage>
</organism>
<dbReference type="SUPFAM" id="SSF51905">
    <property type="entry name" value="FAD/NAD(P)-binding domain"/>
    <property type="match status" value="1"/>
</dbReference>
<name>A0A1S9RBP3_PENBI</name>
<keyword evidence="2" id="KW-0285">Flavoprotein</keyword>
<dbReference type="PANTHER" id="PTHR23023">
    <property type="entry name" value="DIMETHYLANILINE MONOOXYGENASE"/>
    <property type="match status" value="1"/>
</dbReference>
<dbReference type="GO" id="GO:0050661">
    <property type="term" value="F:NADP binding"/>
    <property type="evidence" value="ECO:0007669"/>
    <property type="project" value="InterPro"/>
</dbReference>
<dbReference type="AlphaFoldDB" id="A0A1S9RBP3"/>
<feature type="region of interest" description="Disordered" evidence="5">
    <location>
        <begin position="447"/>
        <end position="467"/>
    </location>
</feature>